<dbReference type="PANTHER" id="PTHR43712">
    <property type="entry name" value="PUTATIVE (AFU_ORTHOLOGUE AFUA_4G14580)-RELATED"/>
    <property type="match status" value="1"/>
</dbReference>
<dbReference type="Gene3D" id="3.40.50.150">
    <property type="entry name" value="Vaccinia Virus protein VP39"/>
    <property type="match status" value="1"/>
</dbReference>
<feature type="domain" description="O-methyltransferase C-terminal" evidence="4">
    <location>
        <begin position="270"/>
        <end position="422"/>
    </location>
</feature>
<dbReference type="AlphaFoldDB" id="A0A4S3JMM4"/>
<evidence type="ECO:0000259" key="4">
    <source>
        <dbReference type="Pfam" id="PF00891"/>
    </source>
</evidence>
<dbReference type="GO" id="GO:0008171">
    <property type="term" value="F:O-methyltransferase activity"/>
    <property type="evidence" value="ECO:0007669"/>
    <property type="project" value="InterPro"/>
</dbReference>
<dbReference type="Proteomes" id="UP000308092">
    <property type="component" value="Unassembled WGS sequence"/>
</dbReference>
<protein>
    <submittedName>
        <fullName evidence="6">Uncharacterized protein</fullName>
    </submittedName>
</protein>
<evidence type="ECO:0000313" key="7">
    <source>
        <dbReference type="Proteomes" id="UP000308092"/>
    </source>
</evidence>
<comment type="caution">
    <text evidence="6">The sequence shown here is derived from an EMBL/GenBank/DDBJ whole genome shotgun (WGS) entry which is preliminary data.</text>
</comment>
<dbReference type="VEuPathDB" id="FungiDB:EYZ11_003680"/>
<dbReference type="GO" id="GO:0044550">
    <property type="term" value="P:secondary metabolite biosynthetic process"/>
    <property type="evidence" value="ECO:0007669"/>
    <property type="project" value="UniProtKB-ARBA"/>
</dbReference>
<dbReference type="InterPro" id="IPR012967">
    <property type="entry name" value="COMT_dimerisation"/>
</dbReference>
<dbReference type="PANTHER" id="PTHR43712:SF2">
    <property type="entry name" value="O-METHYLTRANSFERASE CICE"/>
    <property type="match status" value="1"/>
</dbReference>
<evidence type="ECO:0000313" key="6">
    <source>
        <dbReference type="EMBL" id="THC96856.1"/>
    </source>
</evidence>
<dbReference type="SUPFAM" id="SSF53335">
    <property type="entry name" value="S-adenosyl-L-methionine-dependent methyltransferases"/>
    <property type="match status" value="1"/>
</dbReference>
<dbReference type="GO" id="GO:0032259">
    <property type="term" value="P:methylation"/>
    <property type="evidence" value="ECO:0007669"/>
    <property type="project" value="UniProtKB-KW"/>
</dbReference>
<keyword evidence="2" id="KW-0808">Transferase</keyword>
<evidence type="ECO:0000256" key="3">
    <source>
        <dbReference type="ARBA" id="ARBA00022691"/>
    </source>
</evidence>
<dbReference type="SUPFAM" id="SSF46785">
    <property type="entry name" value="Winged helix' DNA-binding domain"/>
    <property type="match status" value="1"/>
</dbReference>
<proteinExistence type="predicted"/>
<organism evidence="6 7">
    <name type="scientific">Aspergillus tanneri</name>
    <dbReference type="NCBI Taxonomy" id="1220188"/>
    <lineage>
        <taxon>Eukaryota</taxon>
        <taxon>Fungi</taxon>
        <taxon>Dikarya</taxon>
        <taxon>Ascomycota</taxon>
        <taxon>Pezizomycotina</taxon>
        <taxon>Eurotiomycetes</taxon>
        <taxon>Eurotiomycetidae</taxon>
        <taxon>Eurotiales</taxon>
        <taxon>Aspergillaceae</taxon>
        <taxon>Aspergillus</taxon>
        <taxon>Aspergillus subgen. Circumdati</taxon>
    </lineage>
</organism>
<dbReference type="InterPro" id="IPR036388">
    <property type="entry name" value="WH-like_DNA-bd_sf"/>
</dbReference>
<dbReference type="PROSITE" id="PS51683">
    <property type="entry name" value="SAM_OMT_II"/>
    <property type="match status" value="1"/>
</dbReference>
<keyword evidence="7" id="KW-1185">Reference proteome</keyword>
<dbReference type="Pfam" id="PF08100">
    <property type="entry name" value="Dimerisation"/>
    <property type="match status" value="1"/>
</dbReference>
<feature type="domain" description="O-methyltransferase dimerisation" evidence="5">
    <location>
        <begin position="104"/>
        <end position="180"/>
    </location>
</feature>
<dbReference type="InterPro" id="IPR001077">
    <property type="entry name" value="COMT_C"/>
</dbReference>
<dbReference type="GO" id="GO:0046983">
    <property type="term" value="F:protein dimerization activity"/>
    <property type="evidence" value="ECO:0007669"/>
    <property type="project" value="InterPro"/>
</dbReference>
<dbReference type="InterPro" id="IPR016461">
    <property type="entry name" value="COMT-like"/>
</dbReference>
<dbReference type="Gene3D" id="1.10.10.10">
    <property type="entry name" value="Winged helix-like DNA-binding domain superfamily/Winged helix DNA-binding domain"/>
    <property type="match status" value="1"/>
</dbReference>
<dbReference type="InterPro" id="IPR029063">
    <property type="entry name" value="SAM-dependent_MTases_sf"/>
</dbReference>
<keyword evidence="3" id="KW-0949">S-adenosyl-L-methionine</keyword>
<accession>A0A4S3JMM4</accession>
<evidence type="ECO:0000259" key="5">
    <source>
        <dbReference type="Pfam" id="PF08100"/>
    </source>
</evidence>
<dbReference type="Pfam" id="PF00891">
    <property type="entry name" value="Methyltransf_2"/>
    <property type="match status" value="1"/>
</dbReference>
<sequence>MSNMGVIPNYVAADENEKKANGAGPRHTDTSQDAAVITLQTLVQMLTTLKRQLNEPTLQADISNRLHDPNTLPDQALMSLAAQAVDILYEIEQILQPAQLILADHFLGYMRSKCLVTAVSFKIPDLLSRLGEMTVKELADAAGAREDRLRQILRLLRNNGIFTYKPERDSYANNCRSELLRSDHWTQWHNWVDLYGNEFYDIARGIPASVHKDTTRSAAQHNFDTDDDMFTYFDKRGWVPRLHRTLGGGAVAQAPGIVADYPWHEIGDKTILDVGGGGGALIASLLRASPNLRGGVFDLPRVIEHIRPFFEQGGQFADVGDRVSKSDLIAGDFFSQIPNYEVYVMKWCLHDWRDPEAIQILRNIREAMTPGEKSRLVVLESVMQDGEMGRLSRYGDINMMMTAKGQERTVDDWHRLATSAGWMVKGIYSLRNAWVSAIDLRSPFT</sequence>
<keyword evidence="1" id="KW-0489">Methyltransferase</keyword>
<reference evidence="6 7" key="1">
    <citation type="submission" date="2019-03" db="EMBL/GenBank/DDBJ databases">
        <title>The genome sequence of a newly discovered highly antifungal drug resistant Aspergillus species, Aspergillus tanneri NIH 1004.</title>
        <authorList>
            <person name="Mounaud S."/>
            <person name="Singh I."/>
            <person name="Joardar V."/>
            <person name="Pakala S."/>
            <person name="Pakala S."/>
            <person name="Venepally P."/>
            <person name="Hoover J."/>
            <person name="Nierman W."/>
            <person name="Chung J."/>
            <person name="Losada L."/>
        </authorList>
    </citation>
    <scope>NUCLEOTIDE SEQUENCE [LARGE SCALE GENOMIC DNA]</scope>
    <source>
        <strain evidence="6 7">NIH1004</strain>
    </source>
</reference>
<dbReference type="InterPro" id="IPR036390">
    <property type="entry name" value="WH_DNA-bd_sf"/>
</dbReference>
<evidence type="ECO:0000256" key="2">
    <source>
        <dbReference type="ARBA" id="ARBA00022679"/>
    </source>
</evidence>
<evidence type="ECO:0000256" key="1">
    <source>
        <dbReference type="ARBA" id="ARBA00022603"/>
    </source>
</evidence>
<dbReference type="EMBL" id="SOSA01000096">
    <property type="protein sequence ID" value="THC96856.1"/>
    <property type="molecule type" value="Genomic_DNA"/>
</dbReference>
<gene>
    <name evidence="6" type="ORF">EYZ11_003680</name>
</gene>
<name>A0A4S3JMM4_9EURO</name>